<dbReference type="EMBL" id="FOLE01000007">
    <property type="protein sequence ID" value="SFC60963.1"/>
    <property type="molecule type" value="Genomic_DNA"/>
</dbReference>
<feature type="domain" description="TonB-dependent receptor plug" evidence="16">
    <location>
        <begin position="121"/>
        <end position="233"/>
    </location>
</feature>
<keyword evidence="6 14" id="KW-0732">Signal</keyword>
<keyword evidence="17" id="KW-0675">Receptor</keyword>
<dbReference type="SUPFAM" id="SSF49464">
    <property type="entry name" value="Carboxypeptidase regulatory domain-like"/>
    <property type="match status" value="1"/>
</dbReference>
<evidence type="ECO:0000256" key="10">
    <source>
        <dbReference type="ARBA" id="ARBA00023136"/>
    </source>
</evidence>
<dbReference type="Gene3D" id="2.170.130.10">
    <property type="entry name" value="TonB-dependent receptor, plug domain"/>
    <property type="match status" value="1"/>
</dbReference>
<dbReference type="STRING" id="927664.SAMN05421780_10793"/>
<evidence type="ECO:0000256" key="3">
    <source>
        <dbReference type="ARBA" id="ARBA00022452"/>
    </source>
</evidence>
<dbReference type="Gene3D" id="2.60.40.1120">
    <property type="entry name" value="Carboxypeptidase-like, regulatory domain"/>
    <property type="match status" value="1"/>
</dbReference>
<dbReference type="InterPro" id="IPR008969">
    <property type="entry name" value="CarboxyPept-like_regulatory"/>
</dbReference>
<name>A0A1I1KS23_9BACT</name>
<evidence type="ECO:0000256" key="4">
    <source>
        <dbReference type="ARBA" id="ARBA00022496"/>
    </source>
</evidence>
<feature type="chain" id="PRO_5011652405" evidence="14">
    <location>
        <begin position="20"/>
        <end position="876"/>
    </location>
</feature>
<evidence type="ECO:0000256" key="8">
    <source>
        <dbReference type="ARBA" id="ARBA00023065"/>
    </source>
</evidence>
<dbReference type="Gene3D" id="2.40.170.20">
    <property type="entry name" value="TonB-dependent receptor, beta-barrel domain"/>
    <property type="match status" value="1"/>
</dbReference>
<dbReference type="GO" id="GO:0009279">
    <property type="term" value="C:cell outer membrane"/>
    <property type="evidence" value="ECO:0007669"/>
    <property type="project" value="UniProtKB-SubCell"/>
</dbReference>
<evidence type="ECO:0000256" key="1">
    <source>
        <dbReference type="ARBA" id="ARBA00004571"/>
    </source>
</evidence>
<keyword evidence="11 12" id="KW-0998">Cell outer membrane</keyword>
<dbReference type="Pfam" id="PF13715">
    <property type="entry name" value="CarbopepD_reg_2"/>
    <property type="match status" value="1"/>
</dbReference>
<keyword evidence="7" id="KW-0408">Iron</keyword>
<dbReference type="Pfam" id="PF00593">
    <property type="entry name" value="TonB_dep_Rec_b-barrel"/>
    <property type="match status" value="1"/>
</dbReference>
<organism evidence="17 18">
    <name type="scientific">Flexibacter flexilis DSM 6793</name>
    <dbReference type="NCBI Taxonomy" id="927664"/>
    <lineage>
        <taxon>Bacteria</taxon>
        <taxon>Pseudomonadati</taxon>
        <taxon>Bacteroidota</taxon>
        <taxon>Cytophagia</taxon>
        <taxon>Cytophagales</taxon>
        <taxon>Flexibacteraceae</taxon>
        <taxon>Flexibacter</taxon>
    </lineage>
</organism>
<keyword evidence="2 12" id="KW-0813">Transport</keyword>
<evidence type="ECO:0000256" key="11">
    <source>
        <dbReference type="ARBA" id="ARBA00023237"/>
    </source>
</evidence>
<evidence type="ECO:0000256" key="6">
    <source>
        <dbReference type="ARBA" id="ARBA00022729"/>
    </source>
</evidence>
<sequence length="876" mass="94493">MKKLIPFAVLLLAAEVAFAQNTRKISGKVSDVTGFPVIGATIYAPDLKNGVITSDSGTFRISNLPAKMVKLRFSFVGYESKLDSFDLSNGDVQDLKIALRDEGIALDGVIVTGVANQLTKLTSSVSVSTMRSTDIEKAAPRTTAEIFRSIPGIRSEATGGDGNTNITVRGVPLSTGGSKYLQLQEDGLPVFQFGDIAFATSDIFLRADQNVSRIEAIRGGSASSMATNSPAGIINFISKTGTTEGGSITNSFGLDYQNYRTDFDYGAPMGNGMTFHVGGFYRVGEGPRTAGYNANNGGQFKANFTKEFKGGYARVYLKVLNDRAAAYMPAPVQVTGSNANPTYKSLAGFNVQRGTLLSSELLQTVNLSGDGSLATTNIADGMHPLSKSIGTEFSFDLGNGWQLEDRAKAAFNSGSFIAPFPAAVGSTSAILSQIGTAVNANLTGATLTYATTGQTYTGENAMVVHLFNTKLNNFNNYMNDLQLKKEFGKNNLLLGVYKSNQNINMDWLFSSHLMTVDGKKARLLNITDASGVSHSSNGIFAYGSPMWGNINRNYNLNYDIIAPYAAFNSSLTEALNFDASVRYDMGRVRGTYAGNTQTSADMNNDGTISAYEQSVSAIDYAHTKPVNYNYGYVSYSAGLNYMLDENSAVFARYSSGGSARADRLVFTPNLFGDGSADGKYDRLNQGELGYKLKHDIGSVFLTAFYAQTKEAVQYEVFNTTTRVIKNSYQSMGLELEGVIYPAKNLSIKGNATYTHARITEGTYKDKTPRRQAPLIYALTPTYEAGKLSVGFSLIGTTKSYTQNDNLLVMPGYAYVNPFVAYQFSSKIRASLNGNNIFNTMGFTEAEEASITENTTNIVRARSITGRTVSASVSFSF</sequence>
<feature type="signal peptide" evidence="14">
    <location>
        <begin position="1"/>
        <end position="19"/>
    </location>
</feature>
<evidence type="ECO:0000256" key="13">
    <source>
        <dbReference type="RuleBase" id="RU003357"/>
    </source>
</evidence>
<protein>
    <submittedName>
        <fullName evidence="17">Outer membrane receptor proteins, mostly Fe transport</fullName>
    </submittedName>
</protein>
<evidence type="ECO:0000313" key="18">
    <source>
        <dbReference type="Proteomes" id="UP000199514"/>
    </source>
</evidence>
<reference evidence="17 18" key="1">
    <citation type="submission" date="2016-10" db="EMBL/GenBank/DDBJ databases">
        <authorList>
            <person name="de Groot N.N."/>
        </authorList>
    </citation>
    <scope>NUCLEOTIDE SEQUENCE [LARGE SCALE GENOMIC DNA]</scope>
    <source>
        <strain evidence="17 18">DSM 6793</strain>
    </source>
</reference>
<dbReference type="AlphaFoldDB" id="A0A1I1KS23"/>
<dbReference type="OrthoDB" id="9782587at2"/>
<evidence type="ECO:0000256" key="12">
    <source>
        <dbReference type="PROSITE-ProRule" id="PRU01360"/>
    </source>
</evidence>
<keyword evidence="10 12" id="KW-0472">Membrane</keyword>
<dbReference type="GO" id="GO:0015344">
    <property type="term" value="F:siderophore uptake transmembrane transporter activity"/>
    <property type="evidence" value="ECO:0007669"/>
    <property type="project" value="TreeGrafter"/>
</dbReference>
<dbReference type="InterPro" id="IPR037066">
    <property type="entry name" value="Plug_dom_sf"/>
</dbReference>
<evidence type="ECO:0000256" key="9">
    <source>
        <dbReference type="ARBA" id="ARBA00023077"/>
    </source>
</evidence>
<dbReference type="InterPro" id="IPR012910">
    <property type="entry name" value="Plug_dom"/>
</dbReference>
<keyword evidence="5 12" id="KW-0812">Transmembrane</keyword>
<keyword evidence="3 12" id="KW-1134">Transmembrane beta strand</keyword>
<evidence type="ECO:0000313" key="17">
    <source>
        <dbReference type="EMBL" id="SFC60963.1"/>
    </source>
</evidence>
<evidence type="ECO:0000256" key="14">
    <source>
        <dbReference type="SAM" id="SignalP"/>
    </source>
</evidence>
<dbReference type="Proteomes" id="UP000199514">
    <property type="component" value="Unassembled WGS sequence"/>
</dbReference>
<dbReference type="InterPro" id="IPR039426">
    <property type="entry name" value="TonB-dep_rcpt-like"/>
</dbReference>
<dbReference type="RefSeq" id="WP_091513163.1">
    <property type="nucleotide sequence ID" value="NZ_FOLE01000007.1"/>
</dbReference>
<evidence type="ECO:0000256" key="7">
    <source>
        <dbReference type="ARBA" id="ARBA00023004"/>
    </source>
</evidence>
<dbReference type="PROSITE" id="PS52016">
    <property type="entry name" value="TONB_DEPENDENT_REC_3"/>
    <property type="match status" value="1"/>
</dbReference>
<comment type="subcellular location">
    <subcellularLocation>
        <location evidence="1 12">Cell outer membrane</location>
        <topology evidence="1 12">Multi-pass membrane protein</topology>
    </subcellularLocation>
</comment>
<keyword evidence="4" id="KW-0410">Iron transport</keyword>
<comment type="similarity">
    <text evidence="12 13">Belongs to the TonB-dependent receptor family.</text>
</comment>
<accession>A0A1I1KS23</accession>
<dbReference type="InterPro" id="IPR036942">
    <property type="entry name" value="Beta-barrel_TonB_sf"/>
</dbReference>
<dbReference type="InterPro" id="IPR000531">
    <property type="entry name" value="Beta-barrel_TonB"/>
</dbReference>
<feature type="domain" description="TonB-dependent receptor-like beta-barrel" evidence="15">
    <location>
        <begin position="364"/>
        <end position="836"/>
    </location>
</feature>
<dbReference type="SUPFAM" id="SSF56935">
    <property type="entry name" value="Porins"/>
    <property type="match status" value="1"/>
</dbReference>
<evidence type="ECO:0000259" key="15">
    <source>
        <dbReference type="Pfam" id="PF00593"/>
    </source>
</evidence>
<evidence type="ECO:0000256" key="5">
    <source>
        <dbReference type="ARBA" id="ARBA00022692"/>
    </source>
</evidence>
<evidence type="ECO:0000256" key="2">
    <source>
        <dbReference type="ARBA" id="ARBA00022448"/>
    </source>
</evidence>
<gene>
    <name evidence="17" type="ORF">SAMN05421780_10793</name>
</gene>
<keyword evidence="8" id="KW-0406">Ion transport</keyword>
<keyword evidence="18" id="KW-1185">Reference proteome</keyword>
<dbReference type="PANTHER" id="PTHR32552">
    <property type="entry name" value="FERRICHROME IRON RECEPTOR-RELATED"/>
    <property type="match status" value="1"/>
</dbReference>
<proteinExistence type="inferred from homology"/>
<keyword evidence="9 13" id="KW-0798">TonB box</keyword>
<dbReference type="Pfam" id="PF07715">
    <property type="entry name" value="Plug"/>
    <property type="match status" value="1"/>
</dbReference>
<dbReference type="PANTHER" id="PTHR32552:SF89">
    <property type="entry name" value="CATECHOLATE SIDEROPHORE RECEPTOR FIU"/>
    <property type="match status" value="1"/>
</dbReference>
<evidence type="ECO:0000259" key="16">
    <source>
        <dbReference type="Pfam" id="PF07715"/>
    </source>
</evidence>